<dbReference type="STRING" id="282301.A0A267EC45"/>
<dbReference type="Gene3D" id="1.10.238.10">
    <property type="entry name" value="EF-hand"/>
    <property type="match status" value="2"/>
</dbReference>
<organism evidence="6 7">
    <name type="scientific">Macrostomum lignano</name>
    <dbReference type="NCBI Taxonomy" id="282301"/>
    <lineage>
        <taxon>Eukaryota</taxon>
        <taxon>Metazoa</taxon>
        <taxon>Spiralia</taxon>
        <taxon>Lophotrochozoa</taxon>
        <taxon>Platyhelminthes</taxon>
        <taxon>Rhabditophora</taxon>
        <taxon>Macrostomorpha</taxon>
        <taxon>Macrostomida</taxon>
        <taxon>Macrostomidae</taxon>
        <taxon>Macrostomum</taxon>
    </lineage>
</organism>
<evidence type="ECO:0000256" key="2">
    <source>
        <dbReference type="ARBA" id="ARBA00022737"/>
    </source>
</evidence>
<keyword evidence="4" id="KW-0460">Magnesium</keyword>
<evidence type="ECO:0000256" key="4">
    <source>
        <dbReference type="ARBA" id="ARBA00022842"/>
    </source>
</evidence>
<dbReference type="Pfam" id="PF13499">
    <property type="entry name" value="EF-hand_7"/>
    <property type="match status" value="1"/>
</dbReference>
<dbReference type="InterPro" id="IPR002048">
    <property type="entry name" value="EF_hand_dom"/>
</dbReference>
<dbReference type="Proteomes" id="UP000215902">
    <property type="component" value="Unassembled WGS sequence"/>
</dbReference>
<sequence>IIVLIMGNSHGAFSKEELAEYQELTYLTKREIIEVYNRFTKIDPQALKEDAKNPKVEWEKILAIPELRMNPFKERIVSVFSSEPSRMSFEDFLDMMSVFSEAADKATKVKYAFLIYDYDGDLHIGEADLRCIIRALTSNEEAGPQQQPQQQLTDDDVEKLVSNILAESDRDEDRKLSFAEFEHVISKAPDFVSSFRIRV</sequence>
<dbReference type="AlphaFoldDB" id="A0A267EC45"/>
<protein>
    <recommendedName>
        <fullName evidence="5">EF-hand domain-containing protein</fullName>
    </recommendedName>
</protein>
<evidence type="ECO:0000256" key="1">
    <source>
        <dbReference type="ARBA" id="ARBA00022723"/>
    </source>
</evidence>
<feature type="domain" description="EF-hand" evidence="5">
    <location>
        <begin position="104"/>
        <end position="139"/>
    </location>
</feature>
<evidence type="ECO:0000259" key="5">
    <source>
        <dbReference type="PROSITE" id="PS50222"/>
    </source>
</evidence>
<dbReference type="PROSITE" id="PS00018">
    <property type="entry name" value="EF_HAND_1"/>
    <property type="match status" value="1"/>
</dbReference>
<dbReference type="PROSITE" id="PS50222">
    <property type="entry name" value="EF_HAND_2"/>
    <property type="match status" value="2"/>
</dbReference>
<dbReference type="EMBL" id="NIVC01002381">
    <property type="protein sequence ID" value="PAA58379.1"/>
    <property type="molecule type" value="Genomic_DNA"/>
</dbReference>
<proteinExistence type="predicted"/>
<dbReference type="OrthoDB" id="114727at2759"/>
<evidence type="ECO:0000256" key="3">
    <source>
        <dbReference type="ARBA" id="ARBA00022837"/>
    </source>
</evidence>
<dbReference type="InterPro" id="IPR051433">
    <property type="entry name" value="CIBP"/>
</dbReference>
<accession>A0A267EC45</accession>
<evidence type="ECO:0000313" key="6">
    <source>
        <dbReference type="EMBL" id="PAA58379.1"/>
    </source>
</evidence>
<reference evidence="6 7" key="1">
    <citation type="submission" date="2017-06" db="EMBL/GenBank/DDBJ databases">
        <title>A platform for efficient transgenesis in Macrostomum lignano, a flatworm model organism for stem cell research.</title>
        <authorList>
            <person name="Berezikov E."/>
        </authorList>
    </citation>
    <scope>NUCLEOTIDE SEQUENCE [LARGE SCALE GENOMIC DNA]</scope>
    <source>
        <strain evidence="6">DV1</strain>
        <tissue evidence="6">Whole organism</tissue>
    </source>
</reference>
<keyword evidence="2" id="KW-0677">Repeat</keyword>
<dbReference type="InterPro" id="IPR018247">
    <property type="entry name" value="EF_Hand_1_Ca_BS"/>
</dbReference>
<dbReference type="PANTHER" id="PTHR45791">
    <property type="entry name" value="CALCIUM AND INTEGRIN BINDING FAMILY MEMBER 2"/>
    <property type="match status" value="1"/>
</dbReference>
<comment type="caution">
    <text evidence="6">The sequence shown here is derived from an EMBL/GenBank/DDBJ whole genome shotgun (WGS) entry which is preliminary data.</text>
</comment>
<feature type="non-terminal residue" evidence="6">
    <location>
        <position position="1"/>
    </location>
</feature>
<keyword evidence="1" id="KW-0479">Metal-binding</keyword>
<name>A0A267EC45_9PLAT</name>
<dbReference type="InterPro" id="IPR011992">
    <property type="entry name" value="EF-hand-dom_pair"/>
</dbReference>
<dbReference type="SUPFAM" id="SSF47473">
    <property type="entry name" value="EF-hand"/>
    <property type="match status" value="1"/>
</dbReference>
<dbReference type="FunFam" id="1.10.238.10:FF:000035">
    <property type="entry name" value="Calcium and integrin-binding family member 2"/>
    <property type="match status" value="1"/>
</dbReference>
<feature type="domain" description="EF-hand" evidence="5">
    <location>
        <begin position="156"/>
        <end position="191"/>
    </location>
</feature>
<dbReference type="PANTHER" id="PTHR45791:SF1">
    <property type="entry name" value="CALCIUM AND INTEGRIN BINDING FAMILY MEMBER 1"/>
    <property type="match status" value="1"/>
</dbReference>
<gene>
    <name evidence="6" type="ORF">BOX15_Mlig029125g2</name>
</gene>
<evidence type="ECO:0000313" key="7">
    <source>
        <dbReference type="Proteomes" id="UP000215902"/>
    </source>
</evidence>
<keyword evidence="3" id="KW-0106">Calcium</keyword>
<dbReference type="GO" id="GO:0005509">
    <property type="term" value="F:calcium ion binding"/>
    <property type="evidence" value="ECO:0007669"/>
    <property type="project" value="InterPro"/>
</dbReference>
<dbReference type="GO" id="GO:0000287">
    <property type="term" value="F:magnesium ion binding"/>
    <property type="evidence" value="ECO:0007669"/>
    <property type="project" value="TreeGrafter"/>
</dbReference>
<keyword evidence="7" id="KW-1185">Reference proteome</keyword>